<accession>A0A8D9FDQ5</accession>
<dbReference type="PROSITE" id="PS00028">
    <property type="entry name" value="ZINC_FINGER_C2H2_1"/>
    <property type="match status" value="1"/>
</dbReference>
<dbReference type="Gene3D" id="3.30.160.60">
    <property type="entry name" value="Classic Zinc Finger"/>
    <property type="match status" value="1"/>
</dbReference>
<protein>
    <recommendedName>
        <fullName evidence="2">C2H2-type domain-containing protein</fullName>
    </recommendedName>
</protein>
<proteinExistence type="predicted"/>
<evidence type="ECO:0000313" key="3">
    <source>
        <dbReference type="EMBL" id="CAG6786267.1"/>
    </source>
</evidence>
<dbReference type="PANTHER" id="PTHR33936:SF25">
    <property type="entry name" value="C2H2-TYPE DOMAIN-CONTAINING PROTEIN"/>
    <property type="match status" value="1"/>
</dbReference>
<dbReference type="InterPro" id="IPR036236">
    <property type="entry name" value="Znf_C2H2_sf"/>
</dbReference>
<keyword evidence="1" id="KW-0479">Metal-binding</keyword>
<evidence type="ECO:0000259" key="2">
    <source>
        <dbReference type="PROSITE" id="PS50157"/>
    </source>
</evidence>
<dbReference type="EMBL" id="HBUF01647768">
    <property type="protein sequence ID" value="CAG6786267.1"/>
    <property type="molecule type" value="Transcribed_RNA"/>
</dbReference>
<name>A0A8D9FDQ5_9HEMI</name>
<dbReference type="EMBL" id="HBUF01647767">
    <property type="protein sequence ID" value="CAG6786265.1"/>
    <property type="molecule type" value="Transcribed_RNA"/>
</dbReference>
<sequence length="362" mass="41950">MNFYYSKQLCEFIHEAKAMSPNKIFQCRHCKVSFTVKSNCTRHEKRCRTETSDSERFTCNNCSHSFSRKDNLRKHVPKCSGSTVSSRNYVPNKKKTPCLVPNCGLQFQHRTVLIEHLAVAHPSKVAFKPKVSKTFLSDEDFRSWKGQEEESTFSYFVQHSGQHRRIKHFYCQHDGSSKPHSKRKSDAFKSKRIKVGHICIAKMKVSTTESGSVHLEYYPTHSHRLSPQDLVHHPLPHDVNKLINEQISVGVPVDLIYEHAKQMFTLRDTSHVSEMKANMLTRKRIAQRARHKRMSHHLHKNDADAVYLKVKQLIDEEKVVLYKPYHSKVLHDPAAGIDELPESQELFMLGLQTPRQLEQTVA</sequence>
<feature type="domain" description="C2H2-type" evidence="2">
    <location>
        <begin position="25"/>
        <end position="55"/>
    </location>
</feature>
<dbReference type="SMART" id="SM00355">
    <property type="entry name" value="ZnF_C2H2"/>
    <property type="match status" value="3"/>
</dbReference>
<keyword evidence="1" id="KW-0863">Zinc-finger</keyword>
<dbReference type="PROSITE" id="PS50157">
    <property type="entry name" value="ZINC_FINGER_C2H2_2"/>
    <property type="match status" value="2"/>
</dbReference>
<dbReference type="SUPFAM" id="SSF57667">
    <property type="entry name" value="beta-beta-alpha zinc fingers"/>
    <property type="match status" value="1"/>
</dbReference>
<keyword evidence="1" id="KW-0862">Zinc</keyword>
<evidence type="ECO:0000256" key="1">
    <source>
        <dbReference type="PROSITE-ProRule" id="PRU00042"/>
    </source>
</evidence>
<dbReference type="GO" id="GO:0008270">
    <property type="term" value="F:zinc ion binding"/>
    <property type="evidence" value="ECO:0007669"/>
    <property type="project" value="UniProtKB-KW"/>
</dbReference>
<dbReference type="PANTHER" id="PTHR33936">
    <property type="entry name" value="PROTEIN CBG17840"/>
    <property type="match status" value="1"/>
</dbReference>
<feature type="domain" description="C2H2-type" evidence="2">
    <location>
        <begin position="57"/>
        <end position="75"/>
    </location>
</feature>
<dbReference type="InterPro" id="IPR013087">
    <property type="entry name" value="Znf_C2H2_type"/>
</dbReference>
<dbReference type="InterPro" id="IPR052797">
    <property type="entry name" value="RegFact_GeneExpr_CellDeath"/>
</dbReference>
<reference evidence="3" key="1">
    <citation type="submission" date="2021-05" db="EMBL/GenBank/DDBJ databases">
        <authorList>
            <person name="Alioto T."/>
            <person name="Alioto T."/>
            <person name="Gomez Garrido J."/>
        </authorList>
    </citation>
    <scope>NUCLEOTIDE SEQUENCE</scope>
</reference>
<dbReference type="AlphaFoldDB" id="A0A8D9FDQ5"/>
<organism evidence="3">
    <name type="scientific">Cacopsylla melanoneura</name>
    <dbReference type="NCBI Taxonomy" id="428564"/>
    <lineage>
        <taxon>Eukaryota</taxon>
        <taxon>Metazoa</taxon>
        <taxon>Ecdysozoa</taxon>
        <taxon>Arthropoda</taxon>
        <taxon>Hexapoda</taxon>
        <taxon>Insecta</taxon>
        <taxon>Pterygota</taxon>
        <taxon>Neoptera</taxon>
        <taxon>Paraneoptera</taxon>
        <taxon>Hemiptera</taxon>
        <taxon>Sternorrhyncha</taxon>
        <taxon>Psylloidea</taxon>
        <taxon>Psyllidae</taxon>
        <taxon>Psyllinae</taxon>
        <taxon>Cacopsylla</taxon>
    </lineage>
</organism>